<feature type="domain" description="HTH lacI-type" evidence="5">
    <location>
        <begin position="25"/>
        <end position="79"/>
    </location>
</feature>
<dbReference type="GO" id="GO:0003677">
    <property type="term" value="F:DNA binding"/>
    <property type="evidence" value="ECO:0007669"/>
    <property type="project" value="UniProtKB-KW"/>
</dbReference>
<keyword evidence="7" id="KW-1185">Reference proteome</keyword>
<dbReference type="Proteomes" id="UP001056336">
    <property type="component" value="Chromosome"/>
</dbReference>
<dbReference type="EMBL" id="CP097332">
    <property type="protein sequence ID" value="UQX88952.1"/>
    <property type="molecule type" value="Genomic_DNA"/>
</dbReference>
<name>A0ABY4R0B5_9ACTN</name>
<reference evidence="6" key="2">
    <citation type="submission" date="2022-05" db="EMBL/GenBank/DDBJ databases">
        <authorList>
            <person name="Kim J.-S."/>
            <person name="Lee K."/>
            <person name="Suh M."/>
            <person name="Eom M."/>
            <person name="Kim J.-S."/>
            <person name="Kim D.-S."/>
            <person name="Ko S.-H."/>
            <person name="Shin Y."/>
            <person name="Lee J.-S."/>
        </authorList>
    </citation>
    <scope>NUCLEOTIDE SEQUENCE</scope>
    <source>
        <strain evidence="6">N237</strain>
    </source>
</reference>
<gene>
    <name evidence="6" type="ORF">M6D93_02880</name>
</gene>
<dbReference type="SUPFAM" id="SSF53822">
    <property type="entry name" value="Periplasmic binding protein-like I"/>
    <property type="match status" value="1"/>
</dbReference>
<evidence type="ECO:0000256" key="2">
    <source>
        <dbReference type="ARBA" id="ARBA00023125"/>
    </source>
</evidence>
<keyword evidence="3" id="KW-0804">Transcription</keyword>
<evidence type="ECO:0000256" key="3">
    <source>
        <dbReference type="ARBA" id="ARBA00023163"/>
    </source>
</evidence>
<proteinExistence type="predicted"/>
<evidence type="ECO:0000256" key="1">
    <source>
        <dbReference type="ARBA" id="ARBA00023015"/>
    </source>
</evidence>
<dbReference type="Pfam" id="PF00356">
    <property type="entry name" value="LacI"/>
    <property type="match status" value="1"/>
</dbReference>
<dbReference type="CDD" id="cd06279">
    <property type="entry name" value="PBP1_LacI-like"/>
    <property type="match status" value="1"/>
</dbReference>
<keyword evidence="1" id="KW-0805">Transcription regulation</keyword>
<evidence type="ECO:0000313" key="7">
    <source>
        <dbReference type="Proteomes" id="UP001056336"/>
    </source>
</evidence>
<evidence type="ECO:0000256" key="4">
    <source>
        <dbReference type="SAM" id="MobiDB-lite"/>
    </source>
</evidence>
<organism evidence="6 7">
    <name type="scientific">Jatrophihabitans telluris</name>
    <dbReference type="NCBI Taxonomy" id="2038343"/>
    <lineage>
        <taxon>Bacteria</taxon>
        <taxon>Bacillati</taxon>
        <taxon>Actinomycetota</taxon>
        <taxon>Actinomycetes</taxon>
        <taxon>Jatrophihabitantales</taxon>
        <taxon>Jatrophihabitantaceae</taxon>
        <taxon>Jatrophihabitans</taxon>
    </lineage>
</organism>
<dbReference type="PANTHER" id="PTHR30146">
    <property type="entry name" value="LACI-RELATED TRANSCRIPTIONAL REPRESSOR"/>
    <property type="match status" value="1"/>
</dbReference>
<dbReference type="InterPro" id="IPR028082">
    <property type="entry name" value="Peripla_BP_I"/>
</dbReference>
<dbReference type="SMART" id="SM00354">
    <property type="entry name" value="HTH_LACI"/>
    <property type="match status" value="1"/>
</dbReference>
<dbReference type="CDD" id="cd01392">
    <property type="entry name" value="HTH_LacI"/>
    <property type="match status" value="1"/>
</dbReference>
<feature type="compositionally biased region" description="Polar residues" evidence="4">
    <location>
        <begin position="1"/>
        <end position="10"/>
    </location>
</feature>
<dbReference type="SUPFAM" id="SSF47413">
    <property type="entry name" value="lambda repressor-like DNA-binding domains"/>
    <property type="match status" value="1"/>
</dbReference>
<keyword evidence="2 6" id="KW-0238">DNA-binding</keyword>
<protein>
    <submittedName>
        <fullName evidence="6">LacI family DNA-binding transcriptional regulator</fullName>
    </submittedName>
</protein>
<dbReference type="Pfam" id="PF13377">
    <property type="entry name" value="Peripla_BP_3"/>
    <property type="match status" value="1"/>
</dbReference>
<accession>A0ABY4R0B5</accession>
<dbReference type="InterPro" id="IPR000843">
    <property type="entry name" value="HTH_LacI"/>
</dbReference>
<evidence type="ECO:0000259" key="5">
    <source>
        <dbReference type="PROSITE" id="PS50932"/>
    </source>
</evidence>
<dbReference type="RefSeq" id="WP_249772848.1">
    <property type="nucleotide sequence ID" value="NZ_CP097332.1"/>
</dbReference>
<dbReference type="InterPro" id="IPR010982">
    <property type="entry name" value="Lambda_DNA-bd_dom_sf"/>
</dbReference>
<dbReference type="PROSITE" id="PS50932">
    <property type="entry name" value="HTH_LACI_2"/>
    <property type="match status" value="1"/>
</dbReference>
<dbReference type="Gene3D" id="3.40.50.2300">
    <property type="match status" value="3"/>
</dbReference>
<reference evidence="6" key="1">
    <citation type="journal article" date="2018" name="Int. J. Syst. Evol. Microbiol.">
        <title>Jatrophihabitans telluris sp. nov., isolated from sediment soil of lava forest wetlands and the emended description of the genus Jatrophihabitans.</title>
        <authorList>
            <person name="Lee K.C."/>
            <person name="Suh M.K."/>
            <person name="Eom M.K."/>
            <person name="Kim K.K."/>
            <person name="Kim J.S."/>
            <person name="Kim D.S."/>
            <person name="Ko S.H."/>
            <person name="Shin Y.K."/>
            <person name="Lee J.S."/>
        </authorList>
    </citation>
    <scope>NUCLEOTIDE SEQUENCE</scope>
    <source>
        <strain evidence="6">N237</strain>
    </source>
</reference>
<sequence>MSHDTNQSAATGHPRRPRRGRPGGTLAAVAAKVGVSRTTVSNAYNRPDQLSKDLRERIMGAAAELGYAGPDPVARSLRTRQADAVGLLFGERLGYAFRDPGTVEFMHGLGEACTERGRSLLLVPSPPGSASEGLVHRASVDGFVISSAAVDDPNVRAVLSRPQPAVIVDSPLGVAGVDFVGIEDRAGFAQVARHVLGLGHRRIGVLSIRRGEDVDAETSPRLLVERIEVGRAQHPVRQQRLLGLLDAAAELGIPSERFLVSERPYNSREEGVEGARELLAADSELTAIMSITDVMAIGVLDELSHRGVAVPAGLTVTGFDDVPAAQSFGLTTVRQPLEEKGRIAIETLLDDRPRTRAKRVLLPTELIVRASSAPPRS</sequence>
<feature type="region of interest" description="Disordered" evidence="4">
    <location>
        <begin position="1"/>
        <end position="23"/>
    </location>
</feature>
<dbReference type="Gene3D" id="1.10.260.40">
    <property type="entry name" value="lambda repressor-like DNA-binding domains"/>
    <property type="match status" value="1"/>
</dbReference>
<dbReference type="InterPro" id="IPR046335">
    <property type="entry name" value="LacI/GalR-like_sensor"/>
</dbReference>
<dbReference type="PANTHER" id="PTHR30146:SF138">
    <property type="entry name" value="TRANSCRIPTIONAL REGULATORY PROTEIN"/>
    <property type="match status" value="1"/>
</dbReference>
<evidence type="ECO:0000313" key="6">
    <source>
        <dbReference type="EMBL" id="UQX88952.1"/>
    </source>
</evidence>